<evidence type="ECO:0000313" key="2">
    <source>
        <dbReference type="Proteomes" id="UP000467841"/>
    </source>
</evidence>
<reference evidence="1" key="1">
    <citation type="submission" date="2020-01" db="EMBL/GenBank/DDBJ databases">
        <authorList>
            <person name="Mishra B."/>
        </authorList>
    </citation>
    <scope>NUCLEOTIDE SEQUENCE [LARGE SCALE GENOMIC DNA]</scope>
</reference>
<comment type="caution">
    <text evidence="1">The sequence shown here is derived from an EMBL/GenBank/DDBJ whole genome shotgun (WGS) entry which is preliminary data.</text>
</comment>
<dbReference type="OrthoDB" id="2919534at2759"/>
<keyword evidence="2" id="KW-1185">Reference proteome</keyword>
<name>A0A6D2K3V3_9BRAS</name>
<dbReference type="Proteomes" id="UP000467841">
    <property type="component" value="Unassembled WGS sequence"/>
</dbReference>
<organism evidence="1 2">
    <name type="scientific">Microthlaspi erraticum</name>
    <dbReference type="NCBI Taxonomy" id="1685480"/>
    <lineage>
        <taxon>Eukaryota</taxon>
        <taxon>Viridiplantae</taxon>
        <taxon>Streptophyta</taxon>
        <taxon>Embryophyta</taxon>
        <taxon>Tracheophyta</taxon>
        <taxon>Spermatophyta</taxon>
        <taxon>Magnoliopsida</taxon>
        <taxon>eudicotyledons</taxon>
        <taxon>Gunneridae</taxon>
        <taxon>Pentapetalae</taxon>
        <taxon>rosids</taxon>
        <taxon>malvids</taxon>
        <taxon>Brassicales</taxon>
        <taxon>Brassicaceae</taxon>
        <taxon>Coluteocarpeae</taxon>
        <taxon>Microthlaspi</taxon>
    </lineage>
</organism>
<sequence>MTEIIKKEVGFKWEKAQEEAFQTLLRIDLLMHLFLCCLTFLKLLKLSVMPQGIGKTRSRLPTSVRNLEEPLSIIQPLTRSSTPWSEPCKHGSTTYGRRSLLFTSTMRSLKHFKGQQKLNKRHARWAELIETFPYVIKYKKGIDNVVAGFTAKHVYSCGTVRLPVYIGGISKLMKFTVMDKPVITMRSLARPSSTK</sequence>
<dbReference type="AlphaFoldDB" id="A0A6D2K3V3"/>
<dbReference type="PANTHER" id="PTHR35046">
    <property type="entry name" value="ZINC KNUCKLE (CCHC-TYPE) FAMILY PROTEIN"/>
    <property type="match status" value="1"/>
</dbReference>
<protein>
    <submittedName>
        <fullName evidence="1">Uncharacterized protein</fullName>
    </submittedName>
</protein>
<evidence type="ECO:0000313" key="1">
    <source>
        <dbReference type="EMBL" id="CAA7044103.1"/>
    </source>
</evidence>
<dbReference type="EMBL" id="CACVBM020001293">
    <property type="protein sequence ID" value="CAA7044103.1"/>
    <property type="molecule type" value="Genomic_DNA"/>
</dbReference>
<accession>A0A6D2K3V3</accession>
<dbReference type="PANTHER" id="PTHR35046:SF9">
    <property type="entry name" value="RNA-DIRECTED DNA POLYMERASE"/>
    <property type="match status" value="1"/>
</dbReference>
<proteinExistence type="predicted"/>
<gene>
    <name evidence="1" type="ORF">MERR_LOCUS31338</name>
</gene>